<feature type="transmembrane region" description="Helical" evidence="8">
    <location>
        <begin position="80"/>
        <end position="99"/>
    </location>
</feature>
<sequence>MGNESKEQDQDVDLKINDRESDRISTSRVPIIIWIILIHSEGLIFQNIYTLLPLQSILFSLAMILHVLLYWHVRKVLHYCSWFYFIIQGGIIFSSAFLLPESFPIVLTGLIPVLIGQSIGVYYYAKKVVLLFFSFYLLFCSYIIWSHDSKNSVLFIALLILIAIIVAAYANLFYSQVNARIRTQNFLNELELAHQKVEELTLANERQRMARDLHDTLAQGLAGLIMQLEAIDAHLTQGSSQRAHEIVQQSMSQARKALADSRRAIDNLRSKSASEVDFADAVREEAQRFTMATGIRTALDIKIKSSVSRLLIEHGLHIISECLTNVAKHSHAKNVWINILDSQGIISIEVRDDGKGFNPDIIARQAGHYGLIGIHERVRLLDGTIQINSTAQEGTAIKVEAPLTKGDIA</sequence>
<evidence type="ECO:0000256" key="7">
    <source>
        <dbReference type="ARBA" id="ARBA00023012"/>
    </source>
</evidence>
<dbReference type="RefSeq" id="WP_044645978.1">
    <property type="nucleotide sequence ID" value="NZ_JTHP01000015.1"/>
</dbReference>
<dbReference type="InterPro" id="IPR003594">
    <property type="entry name" value="HATPase_dom"/>
</dbReference>
<dbReference type="InterPro" id="IPR011712">
    <property type="entry name" value="Sig_transdc_His_kin_sub3_dim/P"/>
</dbReference>
<gene>
    <name evidence="10" type="ORF">QD47_09895</name>
</gene>
<protein>
    <recommendedName>
        <fullName evidence="2">histidine kinase</fullName>
        <ecNumber evidence="2">2.7.13.3</ecNumber>
    </recommendedName>
</protein>
<feature type="transmembrane region" description="Helical" evidence="8">
    <location>
        <begin position="153"/>
        <end position="174"/>
    </location>
</feature>
<keyword evidence="8" id="KW-0812">Transmembrane</keyword>
<keyword evidence="6" id="KW-0067">ATP-binding</keyword>
<evidence type="ECO:0000256" key="1">
    <source>
        <dbReference type="ARBA" id="ARBA00000085"/>
    </source>
</evidence>
<dbReference type="SUPFAM" id="SSF55874">
    <property type="entry name" value="ATPase domain of HSP90 chaperone/DNA topoisomerase II/histidine kinase"/>
    <property type="match status" value="1"/>
</dbReference>
<dbReference type="AlphaFoldDB" id="A0A0D7X4A7"/>
<keyword evidence="11" id="KW-1185">Reference proteome</keyword>
<dbReference type="InterPro" id="IPR005467">
    <property type="entry name" value="His_kinase_dom"/>
</dbReference>
<organism evidence="10 11">
    <name type="scientific">Paenibacillus terrae</name>
    <dbReference type="NCBI Taxonomy" id="159743"/>
    <lineage>
        <taxon>Bacteria</taxon>
        <taxon>Bacillati</taxon>
        <taxon>Bacillota</taxon>
        <taxon>Bacilli</taxon>
        <taxon>Bacillales</taxon>
        <taxon>Paenibacillaceae</taxon>
        <taxon>Paenibacillus</taxon>
    </lineage>
</organism>
<comment type="caution">
    <text evidence="10">The sequence shown here is derived from an EMBL/GenBank/DDBJ whole genome shotgun (WGS) entry which is preliminary data.</text>
</comment>
<name>A0A0D7X4A7_9BACL</name>
<keyword evidence="7" id="KW-0902">Two-component regulatory system</keyword>
<keyword evidence="4" id="KW-0547">Nucleotide-binding</keyword>
<dbReference type="InterPro" id="IPR036890">
    <property type="entry name" value="HATPase_C_sf"/>
</dbReference>
<dbReference type="PANTHER" id="PTHR24421:SF55">
    <property type="entry name" value="SENSOR HISTIDINE KINASE YDFH"/>
    <property type="match status" value="1"/>
</dbReference>
<dbReference type="EMBL" id="JTHP01000015">
    <property type="protein sequence ID" value="KJD45793.1"/>
    <property type="molecule type" value="Genomic_DNA"/>
</dbReference>
<feature type="transmembrane region" description="Helical" evidence="8">
    <location>
        <begin position="129"/>
        <end position="147"/>
    </location>
</feature>
<feature type="transmembrane region" description="Helical" evidence="8">
    <location>
        <begin position="29"/>
        <end position="48"/>
    </location>
</feature>
<dbReference type="PANTHER" id="PTHR24421">
    <property type="entry name" value="NITRATE/NITRITE SENSOR PROTEIN NARX-RELATED"/>
    <property type="match status" value="1"/>
</dbReference>
<dbReference type="GO" id="GO:0016020">
    <property type="term" value="C:membrane"/>
    <property type="evidence" value="ECO:0007669"/>
    <property type="project" value="InterPro"/>
</dbReference>
<feature type="transmembrane region" description="Helical" evidence="8">
    <location>
        <begin position="105"/>
        <end position="124"/>
    </location>
</feature>
<dbReference type="Pfam" id="PF02518">
    <property type="entry name" value="HATPase_c"/>
    <property type="match status" value="1"/>
</dbReference>
<dbReference type="PATRIC" id="fig|159743.3.peg.2207"/>
<dbReference type="GO" id="GO:0005524">
    <property type="term" value="F:ATP binding"/>
    <property type="evidence" value="ECO:0007669"/>
    <property type="project" value="UniProtKB-KW"/>
</dbReference>
<evidence type="ECO:0000256" key="4">
    <source>
        <dbReference type="ARBA" id="ARBA00022741"/>
    </source>
</evidence>
<dbReference type="Gene3D" id="3.30.565.10">
    <property type="entry name" value="Histidine kinase-like ATPase, C-terminal domain"/>
    <property type="match status" value="1"/>
</dbReference>
<dbReference type="GO" id="GO:0000155">
    <property type="term" value="F:phosphorelay sensor kinase activity"/>
    <property type="evidence" value="ECO:0007669"/>
    <property type="project" value="InterPro"/>
</dbReference>
<comment type="catalytic activity">
    <reaction evidence="1">
        <text>ATP + protein L-histidine = ADP + protein N-phospho-L-histidine.</text>
        <dbReference type="EC" id="2.7.13.3"/>
    </reaction>
</comment>
<evidence type="ECO:0000256" key="2">
    <source>
        <dbReference type="ARBA" id="ARBA00012438"/>
    </source>
</evidence>
<evidence type="ECO:0000256" key="5">
    <source>
        <dbReference type="ARBA" id="ARBA00022777"/>
    </source>
</evidence>
<evidence type="ECO:0000259" key="9">
    <source>
        <dbReference type="PROSITE" id="PS50109"/>
    </source>
</evidence>
<dbReference type="SMART" id="SM00387">
    <property type="entry name" value="HATPase_c"/>
    <property type="match status" value="1"/>
</dbReference>
<dbReference type="InterPro" id="IPR050482">
    <property type="entry name" value="Sensor_HK_TwoCompSys"/>
</dbReference>
<accession>A0A0D7X4A7</accession>
<evidence type="ECO:0000256" key="3">
    <source>
        <dbReference type="ARBA" id="ARBA00022679"/>
    </source>
</evidence>
<dbReference type="CDD" id="cd16917">
    <property type="entry name" value="HATPase_UhpB-NarQ-NarX-like"/>
    <property type="match status" value="1"/>
</dbReference>
<dbReference type="Pfam" id="PF07730">
    <property type="entry name" value="HisKA_3"/>
    <property type="match status" value="1"/>
</dbReference>
<reference evidence="10 11" key="1">
    <citation type="submission" date="2014-11" db="EMBL/GenBank/DDBJ databases">
        <title>Draft Genome Sequences of Paenibacillus polymyxa NRRL B-30509 and Paenibacillus terrae NRRL B-30644, Strains from a Poultry Environment that Produce Tridecaptin A and Paenicidins.</title>
        <authorList>
            <person name="van Belkum M.J."/>
            <person name="Lohans C.T."/>
            <person name="Vederas J.C."/>
        </authorList>
    </citation>
    <scope>NUCLEOTIDE SEQUENCE [LARGE SCALE GENOMIC DNA]</scope>
    <source>
        <strain evidence="10 11">NRRL B-30644</strain>
    </source>
</reference>
<dbReference type="EC" id="2.7.13.3" evidence="2"/>
<dbReference type="Gene3D" id="1.20.5.1930">
    <property type="match status" value="1"/>
</dbReference>
<feature type="domain" description="Histidine kinase" evidence="9">
    <location>
        <begin position="212"/>
        <end position="405"/>
    </location>
</feature>
<dbReference type="PROSITE" id="PS50109">
    <property type="entry name" value="HIS_KIN"/>
    <property type="match status" value="1"/>
</dbReference>
<evidence type="ECO:0000313" key="10">
    <source>
        <dbReference type="EMBL" id="KJD45793.1"/>
    </source>
</evidence>
<evidence type="ECO:0000313" key="11">
    <source>
        <dbReference type="Proteomes" id="UP000032534"/>
    </source>
</evidence>
<keyword evidence="5 10" id="KW-0418">Kinase</keyword>
<proteinExistence type="predicted"/>
<feature type="transmembrane region" description="Helical" evidence="8">
    <location>
        <begin position="54"/>
        <end position="73"/>
    </location>
</feature>
<dbReference type="GO" id="GO:0046983">
    <property type="term" value="F:protein dimerization activity"/>
    <property type="evidence" value="ECO:0007669"/>
    <property type="project" value="InterPro"/>
</dbReference>
<dbReference type="Proteomes" id="UP000032534">
    <property type="component" value="Unassembled WGS sequence"/>
</dbReference>
<dbReference type="OrthoDB" id="9781904at2"/>
<keyword evidence="3" id="KW-0808">Transferase</keyword>
<keyword evidence="8" id="KW-1133">Transmembrane helix</keyword>
<keyword evidence="8" id="KW-0472">Membrane</keyword>
<evidence type="ECO:0000256" key="6">
    <source>
        <dbReference type="ARBA" id="ARBA00022840"/>
    </source>
</evidence>
<evidence type="ECO:0000256" key="8">
    <source>
        <dbReference type="SAM" id="Phobius"/>
    </source>
</evidence>